<organism evidence="1 2">
    <name type="scientific">Cajanus cajan</name>
    <name type="common">Pigeon pea</name>
    <name type="synonym">Cajanus indicus</name>
    <dbReference type="NCBI Taxonomy" id="3821"/>
    <lineage>
        <taxon>Eukaryota</taxon>
        <taxon>Viridiplantae</taxon>
        <taxon>Streptophyta</taxon>
        <taxon>Embryophyta</taxon>
        <taxon>Tracheophyta</taxon>
        <taxon>Spermatophyta</taxon>
        <taxon>Magnoliopsida</taxon>
        <taxon>eudicotyledons</taxon>
        <taxon>Gunneridae</taxon>
        <taxon>Pentapetalae</taxon>
        <taxon>rosids</taxon>
        <taxon>fabids</taxon>
        <taxon>Fabales</taxon>
        <taxon>Fabaceae</taxon>
        <taxon>Papilionoideae</taxon>
        <taxon>50 kb inversion clade</taxon>
        <taxon>NPAAA clade</taxon>
        <taxon>indigoferoid/millettioid clade</taxon>
        <taxon>Phaseoleae</taxon>
        <taxon>Cajanus</taxon>
    </lineage>
</organism>
<evidence type="ECO:0000313" key="2">
    <source>
        <dbReference type="Proteomes" id="UP000075243"/>
    </source>
</evidence>
<dbReference type="Pfam" id="PF05056">
    <property type="entry name" value="DUF674"/>
    <property type="match status" value="2"/>
</dbReference>
<keyword evidence="2" id="KW-1185">Reference proteome</keyword>
<protein>
    <submittedName>
        <fullName evidence="1">Uncharacterized protein</fullName>
    </submittedName>
</protein>
<dbReference type="InterPro" id="IPR007750">
    <property type="entry name" value="DUF674"/>
</dbReference>
<dbReference type="EMBL" id="KQ484050">
    <property type="protein sequence ID" value="KYP37978.1"/>
    <property type="molecule type" value="Genomic_DNA"/>
</dbReference>
<gene>
    <name evidence="1" type="ORF">KK1_040811</name>
</gene>
<dbReference type="AlphaFoldDB" id="A0A151R5T2"/>
<reference evidence="1" key="1">
    <citation type="journal article" date="2012" name="Nat. Biotechnol.">
        <title>Draft genome sequence of pigeonpea (Cajanus cajan), an orphan legume crop of resource-poor farmers.</title>
        <authorList>
            <person name="Varshney R.K."/>
            <person name="Chen W."/>
            <person name="Li Y."/>
            <person name="Bharti A.K."/>
            <person name="Saxena R.K."/>
            <person name="Schlueter J.A."/>
            <person name="Donoghue M.T."/>
            <person name="Azam S."/>
            <person name="Fan G."/>
            <person name="Whaley A.M."/>
            <person name="Farmer A.D."/>
            <person name="Sheridan J."/>
            <person name="Iwata A."/>
            <person name="Tuteja R."/>
            <person name="Penmetsa R.V."/>
            <person name="Wu W."/>
            <person name="Upadhyaya H.D."/>
            <person name="Yang S.P."/>
            <person name="Shah T."/>
            <person name="Saxena K.B."/>
            <person name="Michael T."/>
            <person name="McCombie W.R."/>
            <person name="Yang B."/>
            <person name="Zhang G."/>
            <person name="Yang H."/>
            <person name="Wang J."/>
            <person name="Spillane C."/>
            <person name="Cook D.R."/>
            <person name="May G.D."/>
            <person name="Xu X."/>
            <person name="Jackson S.A."/>
        </authorList>
    </citation>
    <scope>NUCLEOTIDE SEQUENCE [LARGE SCALE GENOMIC DNA]</scope>
</reference>
<evidence type="ECO:0000313" key="1">
    <source>
        <dbReference type="EMBL" id="KYP37978.1"/>
    </source>
</evidence>
<name>A0A151R5T2_CAJCA</name>
<accession>A0A151R5T2</accession>
<sequence length="337" mass="38023">MQLNQTHKFTPRVLVDKETNKVMYAEGGKDFVDHLDKKYLWTPTCKEMLLQTRKSTLSVDLLHEIGVKDMEPIEEKNVEISAKEVLDLLKFSLLSKTPLTDLITKKQFLYFNTKDQSQFEIGEVALNESRKTVVKVFVRPILHNGETNAPVDVVNPMSSGGKSSSCGFSKGLAMYMVTDDLVVTPISSISAVSYFNKSKVGILDLEHRVINIGLKEVKCFSETCLNFSYSTCTIAYIIYYRMKIIDSTMLHDPLCGRQDAHCRVPPTGHIKLNGDGAVSNDGIGACGGAVRDSSSRLLITRKWRFCDNYMTYIVRVRIATKTSLRRFTNCHRNVCHE</sequence>
<proteinExistence type="predicted"/>
<dbReference type="PANTHER" id="PTHR33103">
    <property type="entry name" value="OS01G0153900 PROTEIN"/>
    <property type="match status" value="1"/>
</dbReference>
<dbReference type="Proteomes" id="UP000075243">
    <property type="component" value="Unassembled WGS sequence"/>
</dbReference>
<dbReference type="PANTHER" id="PTHR33103:SF27">
    <property type="entry name" value="OS04G0594700 PROTEIN"/>
    <property type="match status" value="1"/>
</dbReference>
<dbReference type="Gramene" id="C.cajan_39790.t">
    <property type="protein sequence ID" value="C.cajan_39790.t"/>
    <property type="gene ID" value="C.cajan_39790"/>
</dbReference>